<dbReference type="SUPFAM" id="SSF56519">
    <property type="entry name" value="Penicillin binding protein dimerisation domain"/>
    <property type="match status" value="1"/>
</dbReference>
<dbReference type="InterPro" id="IPR036138">
    <property type="entry name" value="PBP_dimer_sf"/>
</dbReference>
<dbReference type="InterPro" id="IPR012338">
    <property type="entry name" value="Beta-lactam/transpept-like"/>
</dbReference>
<dbReference type="EC" id="3.4.16.4" evidence="4"/>
<dbReference type="Gene3D" id="3.10.450.100">
    <property type="entry name" value="NTF2-like, domain 1"/>
    <property type="match status" value="1"/>
</dbReference>
<evidence type="ECO:0000259" key="9">
    <source>
        <dbReference type="Pfam" id="PF03717"/>
    </source>
</evidence>
<feature type="signal peptide" evidence="7">
    <location>
        <begin position="1"/>
        <end position="19"/>
    </location>
</feature>
<gene>
    <name evidence="11" type="ORF">DET59_11283</name>
</gene>
<dbReference type="SUPFAM" id="SSF54427">
    <property type="entry name" value="NTF2-like"/>
    <property type="match status" value="1"/>
</dbReference>
<dbReference type="Gene3D" id="3.30.1390.30">
    <property type="entry name" value="Penicillin-binding protein 2a, domain 3"/>
    <property type="match status" value="1"/>
</dbReference>
<dbReference type="OrthoDB" id="9766847at2"/>
<protein>
    <recommendedName>
        <fullName evidence="4">serine-type D-Ala-D-Ala carboxypeptidase</fullName>
        <ecNumber evidence="4">3.4.16.4</ecNumber>
    </recommendedName>
</protein>
<proteinExistence type="inferred from homology"/>
<dbReference type="GO" id="GO:0009252">
    <property type="term" value="P:peptidoglycan biosynthetic process"/>
    <property type="evidence" value="ECO:0007669"/>
    <property type="project" value="UniProtKB-UniPathway"/>
</dbReference>
<evidence type="ECO:0000256" key="5">
    <source>
        <dbReference type="ARBA" id="ARBA00023136"/>
    </source>
</evidence>
<dbReference type="Gene3D" id="3.40.710.10">
    <property type="entry name" value="DD-peptidase/beta-lactamase superfamily"/>
    <property type="match status" value="1"/>
</dbReference>
<name>A0A366ELE2_9BACI</name>
<evidence type="ECO:0000256" key="4">
    <source>
        <dbReference type="ARBA" id="ARBA00012448"/>
    </source>
</evidence>
<dbReference type="PROSITE" id="PS51257">
    <property type="entry name" value="PROKAR_LIPOPROTEIN"/>
    <property type="match status" value="1"/>
</dbReference>
<evidence type="ECO:0000256" key="7">
    <source>
        <dbReference type="SAM" id="SignalP"/>
    </source>
</evidence>
<dbReference type="GO" id="GO:0008658">
    <property type="term" value="F:penicillin binding"/>
    <property type="evidence" value="ECO:0007669"/>
    <property type="project" value="InterPro"/>
</dbReference>
<dbReference type="InterPro" id="IPR050515">
    <property type="entry name" value="Beta-lactam/transpept"/>
</dbReference>
<evidence type="ECO:0000256" key="3">
    <source>
        <dbReference type="ARBA" id="ARBA00007171"/>
    </source>
</evidence>
<comment type="catalytic activity">
    <reaction evidence="6">
        <text>Preferential cleavage: (Ac)2-L-Lys-D-Ala-|-D-Ala. Also transpeptidation of peptidyl-alanyl moieties that are N-acyl substituents of D-alanine.</text>
        <dbReference type="EC" id="3.4.16.4"/>
    </reaction>
</comment>
<dbReference type="InterPro" id="IPR001460">
    <property type="entry name" value="PCN-bd_Tpept"/>
</dbReference>
<comment type="pathway">
    <text evidence="2">Cell wall biogenesis; peptidoglycan biosynthesis.</text>
</comment>
<dbReference type="GO" id="GO:0046677">
    <property type="term" value="P:response to antibiotic"/>
    <property type="evidence" value="ECO:0007669"/>
    <property type="project" value="InterPro"/>
</dbReference>
<evidence type="ECO:0000313" key="11">
    <source>
        <dbReference type="EMBL" id="RBP02796.1"/>
    </source>
</evidence>
<dbReference type="RefSeq" id="WP_113970440.1">
    <property type="nucleotide sequence ID" value="NZ_QNRJ01000012.1"/>
</dbReference>
<comment type="similarity">
    <text evidence="3">Belongs to the transpeptidase family.</text>
</comment>
<evidence type="ECO:0000256" key="6">
    <source>
        <dbReference type="ARBA" id="ARBA00034000"/>
    </source>
</evidence>
<evidence type="ECO:0000259" key="8">
    <source>
        <dbReference type="Pfam" id="PF00905"/>
    </source>
</evidence>
<feature type="domain" description="Penicillin-binding protein transpeptidase" evidence="8">
    <location>
        <begin position="355"/>
        <end position="663"/>
    </location>
</feature>
<comment type="subcellular location">
    <subcellularLocation>
        <location evidence="1">Membrane</location>
    </subcellularLocation>
</comment>
<dbReference type="Gene3D" id="3.90.1310.10">
    <property type="entry name" value="Penicillin-binding protein 2a (Domain 2)"/>
    <property type="match status" value="1"/>
</dbReference>
<dbReference type="EMBL" id="QNRJ01000012">
    <property type="protein sequence ID" value="RBP02796.1"/>
    <property type="molecule type" value="Genomic_DNA"/>
</dbReference>
<dbReference type="InterPro" id="IPR032710">
    <property type="entry name" value="NTF2-like_dom_sf"/>
</dbReference>
<dbReference type="GO" id="GO:0071555">
    <property type="term" value="P:cell wall organization"/>
    <property type="evidence" value="ECO:0007669"/>
    <property type="project" value="TreeGrafter"/>
</dbReference>
<dbReference type="InterPro" id="IPR007887">
    <property type="entry name" value="MecA_N"/>
</dbReference>
<evidence type="ECO:0000313" key="12">
    <source>
        <dbReference type="Proteomes" id="UP000252118"/>
    </source>
</evidence>
<dbReference type="InterPro" id="IPR005311">
    <property type="entry name" value="PBP_dimer"/>
</dbReference>
<keyword evidence="5" id="KW-0472">Membrane</keyword>
<dbReference type="GO" id="GO:0009002">
    <property type="term" value="F:serine-type D-Ala-D-Ala carboxypeptidase activity"/>
    <property type="evidence" value="ECO:0007669"/>
    <property type="project" value="UniProtKB-EC"/>
</dbReference>
<dbReference type="PANTHER" id="PTHR30627">
    <property type="entry name" value="PEPTIDOGLYCAN D,D-TRANSPEPTIDASE"/>
    <property type="match status" value="1"/>
</dbReference>
<dbReference type="Pfam" id="PF00905">
    <property type="entry name" value="Transpeptidase"/>
    <property type="match status" value="1"/>
</dbReference>
<keyword evidence="7" id="KW-0732">Signal</keyword>
<dbReference type="Pfam" id="PF03717">
    <property type="entry name" value="PBP_dimer"/>
    <property type="match status" value="1"/>
</dbReference>
<dbReference type="GO" id="GO:0005886">
    <property type="term" value="C:plasma membrane"/>
    <property type="evidence" value="ECO:0007669"/>
    <property type="project" value="TreeGrafter"/>
</dbReference>
<accession>A0A366ELE2</accession>
<dbReference type="Proteomes" id="UP000252118">
    <property type="component" value="Unassembled WGS sequence"/>
</dbReference>
<feature type="chain" id="PRO_5039224265" description="serine-type D-Ala-D-Ala carboxypeptidase" evidence="7">
    <location>
        <begin position="20"/>
        <end position="667"/>
    </location>
</feature>
<evidence type="ECO:0000256" key="1">
    <source>
        <dbReference type="ARBA" id="ARBA00004370"/>
    </source>
</evidence>
<dbReference type="UniPathway" id="UPA00219"/>
<feature type="domain" description="Penicillin-binding protein dimerisation" evidence="9">
    <location>
        <begin position="157"/>
        <end position="316"/>
    </location>
</feature>
<feature type="domain" description="NTF2-like N-terminal transpeptidase" evidence="10">
    <location>
        <begin position="26"/>
        <end position="150"/>
    </location>
</feature>
<dbReference type="PANTHER" id="PTHR30627:SF25">
    <property type="entry name" value="PENICILLIN-BINDING PROTEIN 3"/>
    <property type="match status" value="1"/>
</dbReference>
<evidence type="ECO:0000256" key="2">
    <source>
        <dbReference type="ARBA" id="ARBA00004752"/>
    </source>
</evidence>
<dbReference type="AlphaFoldDB" id="A0A366ELE2"/>
<dbReference type="GO" id="GO:0071972">
    <property type="term" value="F:peptidoglycan L,D-transpeptidase activity"/>
    <property type="evidence" value="ECO:0007669"/>
    <property type="project" value="TreeGrafter"/>
</dbReference>
<dbReference type="SUPFAM" id="SSF56601">
    <property type="entry name" value="beta-lactamase/transpeptidase-like"/>
    <property type="match status" value="1"/>
</dbReference>
<dbReference type="Pfam" id="PF05223">
    <property type="entry name" value="MecA_N"/>
    <property type="match status" value="1"/>
</dbReference>
<organism evidence="11 12">
    <name type="scientific">Rossellomorea aquimaris</name>
    <dbReference type="NCBI Taxonomy" id="189382"/>
    <lineage>
        <taxon>Bacteria</taxon>
        <taxon>Bacillati</taxon>
        <taxon>Bacillota</taxon>
        <taxon>Bacilli</taxon>
        <taxon>Bacillales</taxon>
        <taxon>Bacillaceae</taxon>
        <taxon>Rossellomorea</taxon>
    </lineage>
</organism>
<sequence length="667" mass="74548">MYRKVLLLCLFVAFSLLIAGCQEKPKPTDQLQDYVDLWNKEKFENMFDGYLNTSTKDSFNKEDFVTRYKDIYEDLEVKDVKVSFKKPEKEVDWDKETKAEFPLTISFNTLAGEVSYEKEITLTKEKQGEEENWFVEWEPSFILPEMEKGDKVGVESISAKRGDILDRNQQALAMNGEAFELGIVPKEFNESDLSKLSSLLDMSPESIQGKLDQSWVKPEFFVPIKKIALTERPLALEVIELGGLYSKRVPAREYPYGEAAAHLTGYIGKLTAEKLEKLKGEGYTAQSLMGLSGAEEVYEDQLRGKDGQRIYLKKEESEEVVTVAEQPVEDGKNITLTIDAEMQKKLYEQMKSEAGTAAALNPQTGEALALVSTPAYDPNDFVLGMSSEKYKKLADDPKKPLRNRFPITYSPGSTMKGITASVGLKSGKLDPNKVYDITGKKWQKDDSWGNYKVVRVFDNESKVDLESALKFSDNIYFARVGLEMGADTFIAGLKDFGFGEEIPSSYPIYKSQISNDGTISKEVQLADSAFGQGEVLMSIVHLASAYGGIINDGNMMKPRLLKDEEHEIWKENLLTKEQADMLKTDLRKVVTEGIATKASVKGKAIAGKTGTAEIKAEQGTTGTENGLFVSYDQNDPTMVLAVLLEDVEEAGGSTHTVEVTKRFYDSW</sequence>
<comment type="caution">
    <text evidence="11">The sequence shown here is derived from an EMBL/GenBank/DDBJ whole genome shotgun (WGS) entry which is preliminary data.</text>
</comment>
<reference evidence="11 12" key="1">
    <citation type="submission" date="2018-06" db="EMBL/GenBank/DDBJ databases">
        <title>Freshwater and sediment microbial communities from various areas in North America, analyzing microbe dynamics in response to fracking.</title>
        <authorList>
            <person name="Lamendella R."/>
        </authorList>
    </citation>
    <scope>NUCLEOTIDE SEQUENCE [LARGE SCALE GENOMIC DNA]</scope>
    <source>
        <strain evidence="11 12">97B</strain>
    </source>
</reference>
<evidence type="ECO:0000259" key="10">
    <source>
        <dbReference type="Pfam" id="PF05223"/>
    </source>
</evidence>